<dbReference type="EMBL" id="KZ084089">
    <property type="protein sequence ID" value="OSD06833.1"/>
    <property type="molecule type" value="Genomic_DNA"/>
</dbReference>
<keyword evidence="3" id="KW-1185">Reference proteome</keyword>
<accession>A0A1Y2J1Q9</accession>
<dbReference type="Proteomes" id="UP000193067">
    <property type="component" value="Unassembled WGS sequence"/>
</dbReference>
<proteinExistence type="predicted"/>
<evidence type="ECO:0000256" key="1">
    <source>
        <dbReference type="SAM" id="MobiDB-lite"/>
    </source>
</evidence>
<dbReference type="AlphaFoldDB" id="A0A1Y2J1Q9"/>
<protein>
    <submittedName>
        <fullName evidence="2">Uncharacterized protein</fullName>
    </submittedName>
</protein>
<gene>
    <name evidence="2" type="ORF">PYCCODRAFT_1474250</name>
</gene>
<organism evidence="2 3">
    <name type="scientific">Trametes coccinea (strain BRFM310)</name>
    <name type="common">Pycnoporus coccineus</name>
    <dbReference type="NCBI Taxonomy" id="1353009"/>
    <lineage>
        <taxon>Eukaryota</taxon>
        <taxon>Fungi</taxon>
        <taxon>Dikarya</taxon>
        <taxon>Basidiomycota</taxon>
        <taxon>Agaricomycotina</taxon>
        <taxon>Agaricomycetes</taxon>
        <taxon>Polyporales</taxon>
        <taxon>Polyporaceae</taxon>
        <taxon>Trametes</taxon>
    </lineage>
</organism>
<sequence>MKTKTTHKNAATRGPYDTSKRTSKRKGAVDTNPFIASSSTPDCLPKPPTAPRKDMILFRDACLDVIRRFYPNTKPRSDWDIMQLGSQTKRADNPEALYAWLDQRYASSVQILGREVTDNSVKTVLDTYMEHSGKKPVADDPRVLTRPIPDSKYSIRLFPGSLSSAEYCMDFVDSATGQPVNLPFEHELWSVPNPDTPWLTMPMVGKLRSAERSHGIQQEDIRPGEEKYFLRDGQTCVLMRPGKRPVRFTVPVRRRPGLQEATEAVDVLDFPKLVDP</sequence>
<reference evidence="2 3" key="1">
    <citation type="journal article" date="2015" name="Biotechnol. Biofuels">
        <title>Enhanced degradation of softwood versus hardwood by the white-rot fungus Pycnoporus coccineus.</title>
        <authorList>
            <person name="Couturier M."/>
            <person name="Navarro D."/>
            <person name="Chevret D."/>
            <person name="Henrissat B."/>
            <person name="Piumi F."/>
            <person name="Ruiz-Duenas F.J."/>
            <person name="Martinez A.T."/>
            <person name="Grigoriev I.V."/>
            <person name="Riley R."/>
            <person name="Lipzen A."/>
            <person name="Berrin J.G."/>
            <person name="Master E.R."/>
            <person name="Rosso M.N."/>
        </authorList>
    </citation>
    <scope>NUCLEOTIDE SEQUENCE [LARGE SCALE GENOMIC DNA]</scope>
    <source>
        <strain evidence="2 3">BRFM310</strain>
    </source>
</reference>
<feature type="region of interest" description="Disordered" evidence="1">
    <location>
        <begin position="1"/>
        <end position="48"/>
    </location>
</feature>
<dbReference type="OrthoDB" id="2628807at2759"/>
<name>A0A1Y2J1Q9_TRAC3</name>
<evidence type="ECO:0000313" key="2">
    <source>
        <dbReference type="EMBL" id="OSD06833.1"/>
    </source>
</evidence>
<evidence type="ECO:0000313" key="3">
    <source>
        <dbReference type="Proteomes" id="UP000193067"/>
    </source>
</evidence>